<evidence type="ECO:0000256" key="10">
    <source>
        <dbReference type="ARBA" id="ARBA00022980"/>
    </source>
</evidence>
<dbReference type="Proteomes" id="UP000186698">
    <property type="component" value="Chromosome 1L"/>
</dbReference>
<evidence type="ECO:0000256" key="18">
    <source>
        <dbReference type="SAM" id="Coils"/>
    </source>
</evidence>
<dbReference type="GO" id="GO:0005743">
    <property type="term" value="C:mitochondrial inner membrane"/>
    <property type="evidence" value="ECO:0007669"/>
    <property type="project" value="UniProtKB-ARBA"/>
</dbReference>
<keyword evidence="6" id="KW-0677">Repeat</keyword>
<comment type="similarity">
    <text evidence="14">Belongs to the mitochondrion-specific ribosomal protein mS27 family.</text>
</comment>
<evidence type="ECO:0000313" key="19">
    <source>
        <dbReference type="Proteomes" id="UP000186698"/>
    </source>
</evidence>
<dbReference type="KEGG" id="xla:100127333"/>
<keyword evidence="12" id="KW-0496">Mitochondrion</keyword>
<dbReference type="FunFam" id="1.25.40.10:FF:000232">
    <property type="entry name" value="28S ribosomal protein S27, mitochondrial"/>
    <property type="match status" value="1"/>
</dbReference>
<dbReference type="GO" id="GO:0005739">
    <property type="term" value="C:mitochondrion"/>
    <property type="evidence" value="ECO:0000318"/>
    <property type="project" value="GO_Central"/>
</dbReference>
<evidence type="ECO:0000256" key="17">
    <source>
        <dbReference type="ARBA" id="ARBA00075386"/>
    </source>
</evidence>
<evidence type="ECO:0000256" key="12">
    <source>
        <dbReference type="ARBA" id="ARBA00023128"/>
    </source>
</evidence>
<dbReference type="GeneID" id="100127333"/>
<evidence type="ECO:0000256" key="13">
    <source>
        <dbReference type="ARBA" id="ARBA00023274"/>
    </source>
</evidence>
<dbReference type="PANTHER" id="PTHR21393">
    <property type="entry name" value="MITOCHONDRIAL 28S RIBOSOMAL PROTEIN S27"/>
    <property type="match status" value="1"/>
</dbReference>
<dbReference type="InterPro" id="IPR034913">
    <property type="entry name" value="mS27/PTCD2"/>
</dbReference>
<evidence type="ECO:0000256" key="3">
    <source>
        <dbReference type="ARBA" id="ARBA00022490"/>
    </source>
</evidence>
<dbReference type="PANTHER" id="PTHR21393:SF0">
    <property type="entry name" value="SMALL RIBOSOMAL SUBUNIT PROTEIN MS27"/>
    <property type="match status" value="1"/>
</dbReference>
<accession>A0A8J0VBR2</accession>
<keyword evidence="5" id="KW-0699">rRNA-binding</keyword>
<dbReference type="CTD" id="100127333"/>
<evidence type="ECO:0000256" key="4">
    <source>
        <dbReference type="ARBA" id="ARBA00022555"/>
    </source>
</evidence>
<keyword evidence="13" id="KW-0687">Ribonucleoprotein</keyword>
<gene>
    <name evidence="20 21" type="primary">mrps27.L</name>
</gene>
<dbReference type="AGR" id="Xenbase:XB-GENE-943406"/>
<evidence type="ECO:0000256" key="11">
    <source>
        <dbReference type="ARBA" id="ARBA00023054"/>
    </source>
</evidence>
<dbReference type="GO" id="GO:0006417">
    <property type="term" value="P:regulation of translation"/>
    <property type="evidence" value="ECO:0007669"/>
    <property type="project" value="UniProtKB-KW"/>
</dbReference>
<organism evidence="19 20">
    <name type="scientific">Xenopus laevis</name>
    <name type="common">African clawed frog</name>
    <dbReference type="NCBI Taxonomy" id="8355"/>
    <lineage>
        <taxon>Eukaryota</taxon>
        <taxon>Metazoa</taxon>
        <taxon>Chordata</taxon>
        <taxon>Craniata</taxon>
        <taxon>Vertebrata</taxon>
        <taxon>Euteleostomi</taxon>
        <taxon>Amphibia</taxon>
        <taxon>Batrachia</taxon>
        <taxon>Anura</taxon>
        <taxon>Pipoidea</taxon>
        <taxon>Pipidae</taxon>
        <taxon>Xenopodinae</taxon>
        <taxon>Xenopus</taxon>
        <taxon>Xenopus</taxon>
    </lineage>
</organism>
<keyword evidence="7" id="KW-0810">Translation regulation</keyword>
<evidence type="ECO:0000256" key="2">
    <source>
        <dbReference type="ARBA" id="ARBA00004496"/>
    </source>
</evidence>
<evidence type="ECO:0000256" key="9">
    <source>
        <dbReference type="ARBA" id="ARBA00022946"/>
    </source>
</evidence>
<keyword evidence="4" id="KW-0820">tRNA-binding</keyword>
<evidence type="ECO:0000256" key="1">
    <source>
        <dbReference type="ARBA" id="ARBA00004173"/>
    </source>
</evidence>
<evidence type="ECO:0000256" key="7">
    <source>
        <dbReference type="ARBA" id="ARBA00022845"/>
    </source>
</evidence>
<dbReference type="Xenbase" id="XB-GENE-943406">
    <property type="gene designation" value="mrps27.L"/>
</dbReference>
<dbReference type="GO" id="GO:0000049">
    <property type="term" value="F:tRNA binding"/>
    <property type="evidence" value="ECO:0007669"/>
    <property type="project" value="UniProtKB-KW"/>
</dbReference>
<keyword evidence="3" id="KW-0963">Cytoplasm</keyword>
<feature type="coiled-coil region" evidence="18">
    <location>
        <begin position="360"/>
        <end position="387"/>
    </location>
</feature>
<keyword evidence="8" id="KW-0694">RNA-binding</keyword>
<dbReference type="RefSeq" id="XP_018120561.1">
    <property type="nucleotide sequence ID" value="XM_018265072.2"/>
</dbReference>
<evidence type="ECO:0000256" key="6">
    <source>
        <dbReference type="ARBA" id="ARBA00022737"/>
    </source>
</evidence>
<proteinExistence type="inferred from homology"/>
<sequence>MAASMVCRRVLFSKSRLSTLGSSVTGKRSILSASYISDKKWEKWEKEPHNLAELSSLMDRTYEKKLPVSSLTIARFVDNISCREEVDQAEYYLYKFRHSPNCFYLRSWTVHCWIRQCLKYGAPEKALYTLKNKVQYGVFPDDFTFNLLLDTFIKTENYQDAVSVVTEIMLQESFEQVSTQLLSLYALHKYLSGKPDLKWDQERNVAASLLLAGLKQENTVGYSSQLYGYSLLGKGELCNGLRAVYNQIPLMWTPGYYRRALNVMETVSALPGDIKLCRESIDILKDSLDFAVAQHLEKKSEVLEKDPEKTEADFLQDYLHRFQELSAKLESLGKIATDSLQDLTTQLVRERLPDCEKSDIAIYEEQLREWQEERVQLTVREKEMREKAKEEFEARKAASSATAV</sequence>
<evidence type="ECO:0000256" key="16">
    <source>
        <dbReference type="ARBA" id="ARBA00074987"/>
    </source>
</evidence>
<dbReference type="GO" id="GO:0005763">
    <property type="term" value="C:mitochondrial small ribosomal subunit"/>
    <property type="evidence" value="ECO:0007669"/>
    <property type="project" value="UniProtKB-ARBA"/>
</dbReference>
<evidence type="ECO:0000313" key="20">
    <source>
        <dbReference type="RefSeq" id="XP_018120561.1"/>
    </source>
</evidence>
<evidence type="ECO:0000256" key="15">
    <source>
        <dbReference type="ARBA" id="ARBA00069223"/>
    </source>
</evidence>
<evidence type="ECO:0000256" key="14">
    <source>
        <dbReference type="ARBA" id="ARBA00061536"/>
    </source>
</evidence>
<evidence type="ECO:0000313" key="21">
    <source>
        <dbReference type="Xenbase" id="XB-GENE-943406"/>
    </source>
</evidence>
<dbReference type="Pfam" id="PF10037">
    <property type="entry name" value="MRP-S27"/>
    <property type="match status" value="1"/>
</dbReference>
<evidence type="ECO:0000256" key="8">
    <source>
        <dbReference type="ARBA" id="ARBA00022884"/>
    </source>
</evidence>
<comment type="subcellular location">
    <subcellularLocation>
        <location evidence="2">Cytoplasm</location>
    </subcellularLocation>
    <subcellularLocation>
        <location evidence="1">Mitochondrion</location>
    </subcellularLocation>
</comment>
<dbReference type="InterPro" id="IPR011990">
    <property type="entry name" value="TPR-like_helical_dom_sf"/>
</dbReference>
<dbReference type="AlphaFoldDB" id="A0A8J0VBR2"/>
<name>A0A8J0VBR2_XENLA</name>
<reference evidence="20" key="1">
    <citation type="submission" date="2025-08" db="UniProtKB">
        <authorList>
            <consortium name="RefSeq"/>
        </authorList>
    </citation>
    <scope>IDENTIFICATION</scope>
    <source>
        <strain evidence="20">J_2021</strain>
        <tissue evidence="20">Erythrocytes</tissue>
    </source>
</reference>
<dbReference type="Gene3D" id="1.25.40.10">
    <property type="entry name" value="Tetratricopeptide repeat domain"/>
    <property type="match status" value="1"/>
</dbReference>
<dbReference type="OrthoDB" id="19830at2759"/>
<keyword evidence="10 20" id="KW-0689">Ribosomal protein</keyword>
<evidence type="ECO:0000256" key="5">
    <source>
        <dbReference type="ARBA" id="ARBA00022730"/>
    </source>
</evidence>
<keyword evidence="11 18" id="KW-0175">Coiled coil</keyword>
<protein>
    <recommendedName>
        <fullName evidence="15">Small ribosomal subunit protein mS27</fullName>
    </recommendedName>
    <alternativeName>
        <fullName evidence="17">28S ribosomal protein S27, mitochondrial</fullName>
    </alternativeName>
    <alternativeName>
        <fullName evidence="16">Mitochondrial ribosomal protein S27</fullName>
    </alternativeName>
</protein>
<keyword evidence="9" id="KW-0809">Transit peptide</keyword>
<dbReference type="GO" id="GO:0019843">
    <property type="term" value="F:rRNA binding"/>
    <property type="evidence" value="ECO:0007669"/>
    <property type="project" value="UniProtKB-KW"/>
</dbReference>
<dbReference type="InterPro" id="IPR019266">
    <property type="entry name" value="Ribosomal_mS27"/>
</dbReference>
<keyword evidence="19" id="KW-1185">Reference proteome</keyword>